<keyword evidence="1" id="KW-0904">Protein phosphatase</keyword>
<comment type="catalytic activity">
    <reaction evidence="1">
        <text>O-phospho-L-seryl-[protein] + H2O = L-seryl-[protein] + phosphate</text>
        <dbReference type="Rhea" id="RHEA:20629"/>
        <dbReference type="Rhea" id="RHEA-COMP:9863"/>
        <dbReference type="Rhea" id="RHEA-COMP:11604"/>
        <dbReference type="ChEBI" id="CHEBI:15377"/>
        <dbReference type="ChEBI" id="CHEBI:29999"/>
        <dbReference type="ChEBI" id="CHEBI:43474"/>
        <dbReference type="ChEBI" id="CHEBI:83421"/>
        <dbReference type="EC" id="3.1.3.16"/>
    </reaction>
</comment>
<keyword evidence="4" id="KW-1185">Reference proteome</keyword>
<dbReference type="InterPro" id="IPR001932">
    <property type="entry name" value="PPM-type_phosphatase-like_dom"/>
</dbReference>
<dbReference type="InterPro" id="IPR039123">
    <property type="entry name" value="PPTC7"/>
</dbReference>
<comment type="catalytic activity">
    <reaction evidence="1">
        <text>O-phospho-L-threonyl-[protein] + H2O = L-threonyl-[protein] + phosphate</text>
        <dbReference type="Rhea" id="RHEA:47004"/>
        <dbReference type="Rhea" id="RHEA-COMP:11060"/>
        <dbReference type="Rhea" id="RHEA-COMP:11605"/>
        <dbReference type="ChEBI" id="CHEBI:15377"/>
        <dbReference type="ChEBI" id="CHEBI:30013"/>
        <dbReference type="ChEBI" id="CHEBI:43474"/>
        <dbReference type="ChEBI" id="CHEBI:61977"/>
        <dbReference type="EC" id="3.1.3.16"/>
    </reaction>
</comment>
<keyword evidence="1" id="KW-0378">Hydrolase</keyword>
<dbReference type="SUPFAM" id="SSF81606">
    <property type="entry name" value="PP2C-like"/>
    <property type="match status" value="1"/>
</dbReference>
<evidence type="ECO:0000259" key="2">
    <source>
        <dbReference type="PROSITE" id="PS51746"/>
    </source>
</evidence>
<dbReference type="EC" id="3.1.3.16" evidence="1"/>
<evidence type="ECO:0000313" key="4">
    <source>
        <dbReference type="Proteomes" id="UP001187471"/>
    </source>
</evidence>
<name>A0AA88UTR3_9ASTE</name>
<evidence type="ECO:0000313" key="3">
    <source>
        <dbReference type="EMBL" id="KAK2994156.1"/>
    </source>
</evidence>
<dbReference type="PANTHER" id="PTHR12320">
    <property type="entry name" value="PROTEIN PHOSPHATASE 2C"/>
    <property type="match status" value="1"/>
</dbReference>
<dbReference type="PANTHER" id="PTHR12320:SF81">
    <property type="entry name" value="PROTEIN PHOSPHATASE 2C 23-RELATED"/>
    <property type="match status" value="1"/>
</dbReference>
<gene>
    <name evidence="3" type="ORF">RJ640_020961</name>
</gene>
<dbReference type="InterPro" id="IPR036457">
    <property type="entry name" value="PPM-type-like_dom_sf"/>
</dbReference>
<comment type="cofactor">
    <cofactor evidence="1">
        <name>Mn(2+)</name>
        <dbReference type="ChEBI" id="CHEBI:29035"/>
    </cofactor>
</comment>
<reference evidence="3" key="1">
    <citation type="submission" date="2022-12" db="EMBL/GenBank/DDBJ databases">
        <title>Draft genome assemblies for two species of Escallonia (Escalloniales).</title>
        <authorList>
            <person name="Chanderbali A."/>
            <person name="Dervinis C."/>
            <person name="Anghel I."/>
            <person name="Soltis D."/>
            <person name="Soltis P."/>
            <person name="Zapata F."/>
        </authorList>
    </citation>
    <scope>NUCLEOTIDE SEQUENCE</scope>
    <source>
        <strain evidence="3">UCBG92.1500</strain>
        <tissue evidence="3">Leaf</tissue>
    </source>
</reference>
<protein>
    <recommendedName>
        <fullName evidence="1">Protein phosphatase</fullName>
        <ecNumber evidence="1">3.1.3.16</ecNumber>
    </recommendedName>
</protein>
<sequence length="286" mass="31434">MSTSRLLHPKPAVTKRRHLRKRYNVTKPSSPQDVLKASTKSLHMIAGSFYIPKKNELKPLGEDAHFVCEEKRTIGLADGVGGWSKKGVDAGEYARELMRNCFFAVEDQPKGAIDPFHVLNKAYLDTEAQGSSTACIITLTGDVLHAENLGDSGFVVIRAGHIIYRSPVQQSRFNCPFQLGNTTYHGPRSAMEIAVEVEDGDIVIAGTDGLFDNVHLDEIEVLVNMPREDGEMPDLLAWTIARFASGKSLDKSCFTPFQRAAIEAGHPEFVGGKYDDITVIVAYIVA</sequence>
<comment type="similarity">
    <text evidence="1">Belongs to the PP2C family.</text>
</comment>
<dbReference type="GO" id="GO:0004722">
    <property type="term" value="F:protein serine/threonine phosphatase activity"/>
    <property type="evidence" value="ECO:0007669"/>
    <property type="project" value="UniProtKB-EC"/>
</dbReference>
<dbReference type="Proteomes" id="UP001187471">
    <property type="component" value="Unassembled WGS sequence"/>
</dbReference>
<organism evidence="3 4">
    <name type="scientific">Escallonia rubra</name>
    <dbReference type="NCBI Taxonomy" id="112253"/>
    <lineage>
        <taxon>Eukaryota</taxon>
        <taxon>Viridiplantae</taxon>
        <taxon>Streptophyta</taxon>
        <taxon>Embryophyta</taxon>
        <taxon>Tracheophyta</taxon>
        <taxon>Spermatophyta</taxon>
        <taxon>Magnoliopsida</taxon>
        <taxon>eudicotyledons</taxon>
        <taxon>Gunneridae</taxon>
        <taxon>Pentapetalae</taxon>
        <taxon>asterids</taxon>
        <taxon>campanulids</taxon>
        <taxon>Escalloniales</taxon>
        <taxon>Escalloniaceae</taxon>
        <taxon>Escallonia</taxon>
    </lineage>
</organism>
<keyword evidence="1" id="KW-0479">Metal-binding</keyword>
<dbReference type="Gene3D" id="3.60.40.10">
    <property type="entry name" value="PPM-type phosphatase domain"/>
    <property type="match status" value="2"/>
</dbReference>
<keyword evidence="1" id="KW-0464">Manganese</keyword>
<feature type="domain" description="PPM-type phosphatase" evidence="2">
    <location>
        <begin position="45"/>
        <end position="284"/>
    </location>
</feature>
<comment type="caution">
    <text evidence="3">The sequence shown here is derived from an EMBL/GenBank/DDBJ whole genome shotgun (WGS) entry which is preliminary data.</text>
</comment>
<accession>A0AA88UTR3</accession>
<proteinExistence type="inferred from homology"/>
<evidence type="ECO:0000256" key="1">
    <source>
        <dbReference type="RuleBase" id="RU366020"/>
    </source>
</evidence>
<dbReference type="SMART" id="SM00332">
    <property type="entry name" value="PP2Cc"/>
    <property type="match status" value="1"/>
</dbReference>
<dbReference type="EMBL" id="JAVXUO010000239">
    <property type="protein sequence ID" value="KAK2994156.1"/>
    <property type="molecule type" value="Genomic_DNA"/>
</dbReference>
<comment type="cofactor">
    <cofactor evidence="1">
        <name>Mg(2+)</name>
        <dbReference type="ChEBI" id="CHEBI:18420"/>
    </cofactor>
</comment>
<dbReference type="GO" id="GO:0046872">
    <property type="term" value="F:metal ion binding"/>
    <property type="evidence" value="ECO:0007669"/>
    <property type="project" value="UniProtKB-UniRule"/>
</dbReference>
<dbReference type="AlphaFoldDB" id="A0AA88UTR3"/>
<keyword evidence="1" id="KW-0460">Magnesium</keyword>
<dbReference type="PROSITE" id="PS51746">
    <property type="entry name" value="PPM_2"/>
    <property type="match status" value="1"/>
</dbReference>